<protein>
    <submittedName>
        <fullName evidence="4">Peptidylprolyl isomerase</fullName>
    </submittedName>
</protein>
<evidence type="ECO:0000256" key="2">
    <source>
        <dbReference type="SAM" id="MobiDB-lite"/>
    </source>
</evidence>
<proteinExistence type="predicted"/>
<gene>
    <name evidence="4" type="ORF">ACFQBQ_14845</name>
</gene>
<feature type="region of interest" description="Disordered" evidence="2">
    <location>
        <begin position="34"/>
        <end position="56"/>
    </location>
</feature>
<feature type="signal peptide" evidence="3">
    <location>
        <begin position="1"/>
        <end position="32"/>
    </location>
</feature>
<dbReference type="SUPFAM" id="SSF109998">
    <property type="entry name" value="Triger factor/SurA peptide-binding domain-like"/>
    <property type="match status" value="1"/>
</dbReference>
<comment type="caution">
    <text evidence="4">The sequence shown here is derived from an EMBL/GenBank/DDBJ whole genome shotgun (WGS) entry which is preliminary data.</text>
</comment>
<evidence type="ECO:0000313" key="5">
    <source>
        <dbReference type="Proteomes" id="UP001596391"/>
    </source>
</evidence>
<feature type="chain" id="PRO_5045260505" evidence="3">
    <location>
        <begin position="33"/>
        <end position="262"/>
    </location>
</feature>
<dbReference type="Proteomes" id="UP001596391">
    <property type="component" value="Unassembled WGS sequence"/>
</dbReference>
<keyword evidence="1 3" id="KW-0732">Signal</keyword>
<dbReference type="GO" id="GO:0016853">
    <property type="term" value="F:isomerase activity"/>
    <property type="evidence" value="ECO:0007669"/>
    <property type="project" value="UniProtKB-KW"/>
</dbReference>
<dbReference type="InterPro" id="IPR027304">
    <property type="entry name" value="Trigger_fact/SurA_dom_sf"/>
</dbReference>
<keyword evidence="4" id="KW-0413">Isomerase</keyword>
<evidence type="ECO:0000256" key="1">
    <source>
        <dbReference type="ARBA" id="ARBA00022729"/>
    </source>
</evidence>
<organism evidence="4 5">
    <name type="scientific">Granulicella cerasi</name>
    <dbReference type="NCBI Taxonomy" id="741063"/>
    <lineage>
        <taxon>Bacteria</taxon>
        <taxon>Pseudomonadati</taxon>
        <taxon>Acidobacteriota</taxon>
        <taxon>Terriglobia</taxon>
        <taxon>Terriglobales</taxon>
        <taxon>Acidobacteriaceae</taxon>
        <taxon>Granulicella</taxon>
    </lineage>
</organism>
<evidence type="ECO:0000256" key="3">
    <source>
        <dbReference type="SAM" id="SignalP"/>
    </source>
</evidence>
<dbReference type="Gene3D" id="1.10.4030.10">
    <property type="entry name" value="Porin chaperone SurA, peptide-binding domain"/>
    <property type="match status" value="1"/>
</dbReference>
<name>A0ABW1ZCG3_9BACT</name>
<dbReference type="InterPro" id="IPR050280">
    <property type="entry name" value="OMP_Chaperone_SurA"/>
</dbReference>
<reference evidence="5" key="1">
    <citation type="journal article" date="2019" name="Int. J. Syst. Evol. Microbiol.">
        <title>The Global Catalogue of Microorganisms (GCM) 10K type strain sequencing project: providing services to taxonomists for standard genome sequencing and annotation.</title>
        <authorList>
            <consortium name="The Broad Institute Genomics Platform"/>
            <consortium name="The Broad Institute Genome Sequencing Center for Infectious Disease"/>
            <person name="Wu L."/>
            <person name="Ma J."/>
        </authorList>
    </citation>
    <scope>NUCLEOTIDE SEQUENCE [LARGE SCALE GENOMIC DNA]</scope>
    <source>
        <strain evidence="5">CGMCC 1.16026</strain>
    </source>
</reference>
<sequence>MMKRLFQLDRITVAALLPLALCVGFHSFAANAQGDRTQDKPTVKQDAAPEMPTSPGETIDRVVAIVNNDLVLDSDVDEERRFSAFLTVREPDNATRERIIQRLINRELILQQAKLQADIDISDDDVKKSLDEVRKSLPACKQYACETQAGWDRFLAKNGFNEADFTTLWKERMQVLAFVEERFKQGIRISDTDIANYYNNTFAPQYRKTGGTPPKLAAVHDRIAEVLLEQQVSALLGDWLKSLRAQGQVVVVHPGRPRHERR</sequence>
<dbReference type="EMBL" id="JBHSWI010000001">
    <property type="protein sequence ID" value="MFC6646834.1"/>
    <property type="molecule type" value="Genomic_DNA"/>
</dbReference>
<dbReference type="PANTHER" id="PTHR47637">
    <property type="entry name" value="CHAPERONE SURA"/>
    <property type="match status" value="1"/>
</dbReference>
<dbReference type="RefSeq" id="WP_390235763.1">
    <property type="nucleotide sequence ID" value="NZ_JBHSWI010000001.1"/>
</dbReference>
<dbReference type="PANTHER" id="PTHR47637:SF1">
    <property type="entry name" value="CHAPERONE SURA"/>
    <property type="match status" value="1"/>
</dbReference>
<keyword evidence="5" id="KW-1185">Reference proteome</keyword>
<accession>A0ABW1ZCG3</accession>
<evidence type="ECO:0000313" key="4">
    <source>
        <dbReference type="EMBL" id="MFC6646834.1"/>
    </source>
</evidence>